<gene>
    <name evidence="2" type="ORF">Mkiyose1413_35990</name>
    <name evidence="1" type="ORF">SRL2020028_56790</name>
</gene>
<protein>
    <recommendedName>
        <fullName evidence="4">TetR family transcriptional regulator</fullName>
    </recommendedName>
</protein>
<evidence type="ECO:0008006" key="4">
    <source>
        <dbReference type="Google" id="ProtNLM"/>
    </source>
</evidence>
<dbReference type="AlphaFoldDB" id="A0A9P3Q643"/>
<evidence type="ECO:0000313" key="2">
    <source>
        <dbReference type="EMBL" id="GLD31716.1"/>
    </source>
</evidence>
<sequence length="156" mass="17047">MLAQAWLRAARRFRDAQTALVDDALSTRAQDAGVKAALAAADAPAEFVSHHPNSGRLLLTLPRADLVDIDLPGETLSAIEELEGQLIDLMIRLAVRLWDRKDAEAVDTITECIVDLPTAILLSRNRLNSKTARAHLRAAVHAVLDVGPPPRNRRQP</sequence>
<organism evidence="2 3">
    <name type="scientific">Mycobacterium kiyosense</name>
    <dbReference type="NCBI Taxonomy" id="2871094"/>
    <lineage>
        <taxon>Bacteria</taxon>
        <taxon>Bacillati</taxon>
        <taxon>Actinomycetota</taxon>
        <taxon>Actinomycetes</taxon>
        <taxon>Mycobacteriales</taxon>
        <taxon>Mycobacteriaceae</taxon>
        <taxon>Mycobacterium</taxon>
    </lineage>
</organism>
<dbReference type="Proteomes" id="UP001064782">
    <property type="component" value="Unassembled WGS sequence"/>
</dbReference>
<keyword evidence="3" id="KW-1185">Reference proteome</keyword>
<name>A0A9P3Q643_9MYCO</name>
<reference evidence="2" key="1">
    <citation type="submission" date="2022-08" db="EMBL/GenBank/DDBJ databases">
        <title>Mycobacterium kiyosense sp. nov., scotochromogenic slow-glowing species isolated from respiratory specimens.</title>
        <authorList>
            <person name="Fukano H."/>
            <person name="Kazumi Y."/>
            <person name="Sakagami N."/>
            <person name="Ato M."/>
            <person name="Mitarai S."/>
            <person name="Hoshino Y."/>
        </authorList>
    </citation>
    <scope>NUCLEOTIDE SEQUENCE</scope>
    <source>
        <strain evidence="2">1413</strain>
        <strain evidence="1">SRL2020-028</strain>
    </source>
</reference>
<dbReference type="EMBL" id="BRZI01000029">
    <property type="protein sequence ID" value="GLD31716.1"/>
    <property type="molecule type" value="Genomic_DNA"/>
</dbReference>
<evidence type="ECO:0000313" key="3">
    <source>
        <dbReference type="Proteomes" id="UP001064782"/>
    </source>
</evidence>
<accession>A0A9P3Q643</accession>
<proteinExistence type="predicted"/>
<comment type="caution">
    <text evidence="2">The sequence shown here is derived from an EMBL/GenBank/DDBJ whole genome shotgun (WGS) entry which is preliminary data.</text>
</comment>
<evidence type="ECO:0000313" key="1">
    <source>
        <dbReference type="EMBL" id="GLB86423.1"/>
    </source>
</evidence>
<dbReference type="Proteomes" id="UP001165663">
    <property type="component" value="Unassembled WGS sequence"/>
</dbReference>
<dbReference type="EMBL" id="BRXE01000140">
    <property type="protein sequence ID" value="GLB86423.1"/>
    <property type="molecule type" value="Genomic_DNA"/>
</dbReference>